<evidence type="ECO:0000313" key="1">
    <source>
        <dbReference type="EMBL" id="OSC99966.1"/>
    </source>
</evidence>
<feature type="non-terminal residue" evidence="1">
    <location>
        <position position="1"/>
    </location>
</feature>
<protein>
    <recommendedName>
        <fullName evidence="3">Transposase Tc1-like domain-containing protein</fullName>
    </recommendedName>
</protein>
<dbReference type="STRING" id="1353009.A0A1Y2IFT3"/>
<accession>A0A1Y2IFT3</accession>
<evidence type="ECO:0000313" key="2">
    <source>
        <dbReference type="Proteomes" id="UP000193067"/>
    </source>
</evidence>
<keyword evidence="2" id="KW-1185">Reference proteome</keyword>
<dbReference type="AlphaFoldDB" id="A0A1Y2IFT3"/>
<sequence length="120" mass="13414">LSKDTIQTIVALLDQGKSLRQITQMLGISLGTAHYYCTVFRPNLPKSKGGRPRKLKSADAQYLKHLMRTHNVKTARELNQLIDKTFSVSVSTQTVHRELKRQGMKAVVKKKGPALTAAEK</sequence>
<dbReference type="SUPFAM" id="SSF46689">
    <property type="entry name" value="Homeodomain-like"/>
    <property type="match status" value="1"/>
</dbReference>
<dbReference type="Proteomes" id="UP000193067">
    <property type="component" value="Unassembled WGS sequence"/>
</dbReference>
<feature type="non-terminal residue" evidence="1">
    <location>
        <position position="120"/>
    </location>
</feature>
<name>A0A1Y2IFT3_TRAC3</name>
<evidence type="ECO:0008006" key="3">
    <source>
        <dbReference type="Google" id="ProtNLM"/>
    </source>
</evidence>
<proteinExistence type="predicted"/>
<organism evidence="1 2">
    <name type="scientific">Trametes coccinea (strain BRFM310)</name>
    <name type="common">Pycnoporus coccineus</name>
    <dbReference type="NCBI Taxonomy" id="1353009"/>
    <lineage>
        <taxon>Eukaryota</taxon>
        <taxon>Fungi</taxon>
        <taxon>Dikarya</taxon>
        <taxon>Basidiomycota</taxon>
        <taxon>Agaricomycotina</taxon>
        <taxon>Agaricomycetes</taxon>
        <taxon>Polyporales</taxon>
        <taxon>Polyporaceae</taxon>
        <taxon>Trametes</taxon>
    </lineage>
</organism>
<gene>
    <name evidence="1" type="ORF">PYCCODRAFT_1331330</name>
</gene>
<reference evidence="1 2" key="1">
    <citation type="journal article" date="2015" name="Biotechnol. Biofuels">
        <title>Enhanced degradation of softwood versus hardwood by the white-rot fungus Pycnoporus coccineus.</title>
        <authorList>
            <person name="Couturier M."/>
            <person name="Navarro D."/>
            <person name="Chevret D."/>
            <person name="Henrissat B."/>
            <person name="Piumi F."/>
            <person name="Ruiz-Duenas F.J."/>
            <person name="Martinez A.T."/>
            <person name="Grigoriev I.V."/>
            <person name="Riley R."/>
            <person name="Lipzen A."/>
            <person name="Berrin J.G."/>
            <person name="Master E.R."/>
            <person name="Rosso M.N."/>
        </authorList>
    </citation>
    <scope>NUCLEOTIDE SEQUENCE [LARGE SCALE GENOMIC DNA]</scope>
    <source>
        <strain evidence="1 2">BRFM310</strain>
    </source>
</reference>
<dbReference type="OrthoDB" id="2680205at2759"/>
<dbReference type="InterPro" id="IPR009057">
    <property type="entry name" value="Homeodomain-like_sf"/>
</dbReference>
<dbReference type="EMBL" id="KZ084123">
    <property type="protein sequence ID" value="OSC99966.1"/>
    <property type="molecule type" value="Genomic_DNA"/>
</dbReference>